<accession>A0A914R8T1</accession>
<dbReference type="Proteomes" id="UP000887564">
    <property type="component" value="Unplaced"/>
</dbReference>
<dbReference type="AlphaFoldDB" id="A0A914R8T1"/>
<evidence type="ECO:0000313" key="3">
    <source>
        <dbReference type="WBParaSite" id="PEQ_0000110501-mRNA-1"/>
    </source>
</evidence>
<proteinExistence type="predicted"/>
<feature type="compositionally biased region" description="Polar residues" evidence="1">
    <location>
        <begin position="90"/>
        <end position="111"/>
    </location>
</feature>
<evidence type="ECO:0000313" key="2">
    <source>
        <dbReference type="Proteomes" id="UP000887564"/>
    </source>
</evidence>
<organism evidence="2 3">
    <name type="scientific">Parascaris equorum</name>
    <name type="common">Equine roundworm</name>
    <dbReference type="NCBI Taxonomy" id="6256"/>
    <lineage>
        <taxon>Eukaryota</taxon>
        <taxon>Metazoa</taxon>
        <taxon>Ecdysozoa</taxon>
        <taxon>Nematoda</taxon>
        <taxon>Chromadorea</taxon>
        <taxon>Rhabditida</taxon>
        <taxon>Spirurina</taxon>
        <taxon>Ascaridomorpha</taxon>
        <taxon>Ascaridoidea</taxon>
        <taxon>Ascarididae</taxon>
        <taxon>Parascaris</taxon>
    </lineage>
</organism>
<dbReference type="InterPro" id="IPR005011">
    <property type="entry name" value="SNU66/SART1"/>
</dbReference>
<feature type="region of interest" description="Disordered" evidence="1">
    <location>
        <begin position="79"/>
        <end position="117"/>
    </location>
</feature>
<name>A0A914R8T1_PAREQ</name>
<dbReference type="Pfam" id="PF03343">
    <property type="entry name" value="SART-1"/>
    <property type="match status" value="1"/>
</dbReference>
<reference evidence="3" key="1">
    <citation type="submission" date="2022-11" db="UniProtKB">
        <authorList>
            <consortium name="WormBaseParasite"/>
        </authorList>
    </citation>
    <scope>IDENTIFICATION</scope>
</reference>
<evidence type="ECO:0000256" key="1">
    <source>
        <dbReference type="SAM" id="MobiDB-lite"/>
    </source>
</evidence>
<protein>
    <submittedName>
        <fullName evidence="3">Uncharacterized protein</fullName>
    </submittedName>
</protein>
<keyword evidence="2" id="KW-1185">Reference proteome</keyword>
<dbReference type="WBParaSite" id="PEQ_0000110501-mRNA-1">
    <property type="protein sequence ID" value="PEQ_0000110501-mRNA-1"/>
    <property type="gene ID" value="PEQ_0000110501"/>
</dbReference>
<sequence>MLAEHAIKEEPIDEAKAHEHGVVIDSTMEYCRNLGEIPTYGLAGNRKDAVDVSELREVKRAEVSDEEDVDVDDVIRKWRQKGRKRQQKGTWMQASTSASADFGSTSRNRSASEGDVV</sequence>
<dbReference type="GO" id="GO:0000398">
    <property type="term" value="P:mRNA splicing, via spliceosome"/>
    <property type="evidence" value="ECO:0007669"/>
    <property type="project" value="InterPro"/>
</dbReference>
<feature type="region of interest" description="Disordered" evidence="1">
    <location>
        <begin position="1"/>
        <end position="20"/>
    </location>
</feature>